<gene>
    <name evidence="1" type="ORF">EJ05DRAFT_525528</name>
</gene>
<sequence length="210" mass="22527">MVVLHAVSLSSKRSVLLSLLPVELNTVVPTSFCLTAKLLEAADGELRANDFVCKMQSYTSMMTSNACISAVDATVATYGLASDTMPRGKCCQRVAAKLKQEISSIASGHALPLIRRSIRGIERGEHQTLTALEGTHRTPVSRAASRTKMLTNVVIRATSYVLSLLVSAYRLALFTRSKGGICSHYRKARSAVHEMRAAETASGIDATKGA</sequence>
<reference evidence="1" key="1">
    <citation type="journal article" date="2020" name="Stud. Mycol.">
        <title>101 Dothideomycetes genomes: a test case for predicting lifestyles and emergence of pathogens.</title>
        <authorList>
            <person name="Haridas S."/>
            <person name="Albert R."/>
            <person name="Binder M."/>
            <person name="Bloem J."/>
            <person name="Labutti K."/>
            <person name="Salamov A."/>
            <person name="Andreopoulos B."/>
            <person name="Baker S."/>
            <person name="Barry K."/>
            <person name="Bills G."/>
            <person name="Bluhm B."/>
            <person name="Cannon C."/>
            <person name="Castanera R."/>
            <person name="Culley D."/>
            <person name="Daum C."/>
            <person name="Ezra D."/>
            <person name="Gonzalez J."/>
            <person name="Henrissat B."/>
            <person name="Kuo A."/>
            <person name="Liang C."/>
            <person name="Lipzen A."/>
            <person name="Lutzoni F."/>
            <person name="Magnuson J."/>
            <person name="Mondo S."/>
            <person name="Nolan M."/>
            <person name="Ohm R."/>
            <person name="Pangilinan J."/>
            <person name="Park H.-J."/>
            <person name="Ramirez L."/>
            <person name="Alfaro M."/>
            <person name="Sun H."/>
            <person name="Tritt A."/>
            <person name="Yoshinaga Y."/>
            <person name="Zwiers L.-H."/>
            <person name="Turgeon B."/>
            <person name="Goodwin S."/>
            <person name="Spatafora J."/>
            <person name="Crous P."/>
            <person name="Grigoriev I."/>
        </authorList>
    </citation>
    <scope>NUCLEOTIDE SEQUENCE</scope>
    <source>
        <strain evidence="1">CBS 121739</strain>
    </source>
</reference>
<name>A0A6A6WC43_9PEZI</name>
<dbReference type="GeneID" id="54489901"/>
<dbReference type="AlphaFoldDB" id="A0A6A6WC43"/>
<accession>A0A6A6WC43</accession>
<evidence type="ECO:0000313" key="2">
    <source>
        <dbReference type="Proteomes" id="UP000799437"/>
    </source>
</evidence>
<dbReference type="RefSeq" id="XP_033602859.1">
    <property type="nucleotide sequence ID" value="XM_033748847.1"/>
</dbReference>
<dbReference type="EMBL" id="ML996568">
    <property type="protein sequence ID" value="KAF2760408.1"/>
    <property type="molecule type" value="Genomic_DNA"/>
</dbReference>
<protein>
    <submittedName>
        <fullName evidence="1">Uncharacterized protein</fullName>
    </submittedName>
</protein>
<proteinExistence type="predicted"/>
<keyword evidence="2" id="KW-1185">Reference proteome</keyword>
<evidence type="ECO:0000313" key="1">
    <source>
        <dbReference type="EMBL" id="KAF2760408.1"/>
    </source>
</evidence>
<dbReference type="Proteomes" id="UP000799437">
    <property type="component" value="Unassembled WGS sequence"/>
</dbReference>
<organism evidence="1 2">
    <name type="scientific">Pseudovirgaria hyperparasitica</name>
    <dbReference type="NCBI Taxonomy" id="470096"/>
    <lineage>
        <taxon>Eukaryota</taxon>
        <taxon>Fungi</taxon>
        <taxon>Dikarya</taxon>
        <taxon>Ascomycota</taxon>
        <taxon>Pezizomycotina</taxon>
        <taxon>Dothideomycetes</taxon>
        <taxon>Dothideomycetes incertae sedis</taxon>
        <taxon>Acrospermales</taxon>
        <taxon>Acrospermaceae</taxon>
        <taxon>Pseudovirgaria</taxon>
    </lineage>
</organism>